<evidence type="ECO:0000256" key="5">
    <source>
        <dbReference type="ARBA" id="ARBA00022691"/>
    </source>
</evidence>
<evidence type="ECO:0000256" key="6">
    <source>
        <dbReference type="ARBA" id="ARBA00031792"/>
    </source>
</evidence>
<dbReference type="RefSeq" id="XP_014177050.1">
    <property type="nucleotide sequence ID" value="XM_014321575.1"/>
</dbReference>
<dbReference type="KEGG" id="tasa:A1Q1_06461"/>
<keyword evidence="4" id="KW-0808">Transferase</keyword>
<reference evidence="11 12" key="1">
    <citation type="journal article" date="2012" name="Eukaryot. Cell">
        <title>Draft genome sequence of CBS 2479, the standard type strain of Trichosporon asahii.</title>
        <authorList>
            <person name="Yang R.Y."/>
            <person name="Li H.T."/>
            <person name="Zhu H."/>
            <person name="Zhou G.P."/>
            <person name="Wang M."/>
            <person name="Wang L."/>
        </authorList>
    </citation>
    <scope>NUCLEOTIDE SEQUENCE [LARGE SCALE GENOMIC DNA]</scope>
    <source>
        <strain evidence="12">ATCC 90039 / CBS 2479 / JCM 2466 / KCTC 7840 / NCYC 2677 / UAMH 7654</strain>
    </source>
</reference>
<feature type="compositionally biased region" description="Low complexity" evidence="9">
    <location>
        <begin position="7"/>
        <end position="45"/>
    </location>
</feature>
<accession>J6ELI8</accession>
<dbReference type="InterPro" id="IPR028564">
    <property type="entry name" value="MT_TRM10-typ"/>
</dbReference>
<dbReference type="PANTHER" id="PTHR13563:SF13">
    <property type="entry name" value="TRNA METHYLTRANSFERASE 10 HOMOLOG A"/>
    <property type="match status" value="1"/>
</dbReference>
<dbReference type="Gene3D" id="3.40.1280.30">
    <property type="match status" value="1"/>
</dbReference>
<evidence type="ECO:0000256" key="3">
    <source>
        <dbReference type="ARBA" id="ARBA00022603"/>
    </source>
</evidence>
<dbReference type="GeneID" id="25989973"/>
<evidence type="ECO:0000256" key="9">
    <source>
        <dbReference type="SAM" id="MobiDB-lite"/>
    </source>
</evidence>
<proteinExistence type="predicted"/>
<dbReference type="GO" id="GO:0002939">
    <property type="term" value="P:tRNA N1-guanine methylation"/>
    <property type="evidence" value="ECO:0007669"/>
    <property type="project" value="TreeGrafter"/>
</dbReference>
<comment type="catalytic activity">
    <reaction evidence="8">
        <text>guanosine(9) in tRNA + S-adenosyl-L-methionine = N(1)-methylguanosine(9) in tRNA + S-adenosyl-L-homocysteine + H(+)</text>
        <dbReference type="Rhea" id="RHEA:43156"/>
        <dbReference type="Rhea" id="RHEA-COMP:10367"/>
        <dbReference type="Rhea" id="RHEA-COMP:10368"/>
        <dbReference type="ChEBI" id="CHEBI:15378"/>
        <dbReference type="ChEBI" id="CHEBI:57856"/>
        <dbReference type="ChEBI" id="CHEBI:59789"/>
        <dbReference type="ChEBI" id="CHEBI:73542"/>
        <dbReference type="ChEBI" id="CHEBI:74269"/>
        <dbReference type="EC" id="2.1.1.221"/>
    </reaction>
</comment>
<dbReference type="CDD" id="cd18089">
    <property type="entry name" value="SPOUT_Trm10-like"/>
    <property type="match status" value="1"/>
</dbReference>
<dbReference type="InterPro" id="IPR038459">
    <property type="entry name" value="MT_TRM10-typ_sf"/>
</dbReference>
<evidence type="ECO:0000313" key="12">
    <source>
        <dbReference type="Proteomes" id="UP000002748"/>
    </source>
</evidence>
<evidence type="ECO:0000313" key="11">
    <source>
        <dbReference type="EMBL" id="EJT45144.1"/>
    </source>
</evidence>
<evidence type="ECO:0000256" key="2">
    <source>
        <dbReference type="ARBA" id="ARBA00020451"/>
    </source>
</evidence>
<dbReference type="AlphaFoldDB" id="J6ELI8"/>
<dbReference type="GO" id="GO:0052905">
    <property type="term" value="F:tRNA (guanosine(9)-N1)-methyltransferase activity"/>
    <property type="evidence" value="ECO:0007669"/>
    <property type="project" value="UniProtKB-EC"/>
</dbReference>
<comment type="caution">
    <text evidence="11">The sequence shown here is derived from an EMBL/GenBank/DDBJ whole genome shotgun (WGS) entry which is preliminary data.</text>
</comment>
<evidence type="ECO:0000256" key="4">
    <source>
        <dbReference type="ARBA" id="ARBA00022679"/>
    </source>
</evidence>
<evidence type="ECO:0000259" key="10">
    <source>
        <dbReference type="PROSITE" id="PS51675"/>
    </source>
</evidence>
<dbReference type="OrthoDB" id="278300at2759"/>
<dbReference type="VEuPathDB" id="FungiDB:A1Q1_06461"/>
<dbReference type="EC" id="2.1.1.221" evidence="1"/>
<feature type="region of interest" description="Disordered" evidence="9">
    <location>
        <begin position="340"/>
        <end position="375"/>
    </location>
</feature>
<evidence type="ECO:0000256" key="1">
    <source>
        <dbReference type="ARBA" id="ARBA00012797"/>
    </source>
</evidence>
<dbReference type="PANTHER" id="PTHR13563">
    <property type="entry name" value="TRNA (GUANINE-9-) METHYLTRANSFERASE"/>
    <property type="match status" value="1"/>
</dbReference>
<dbReference type="Proteomes" id="UP000002748">
    <property type="component" value="Unassembled WGS sequence"/>
</dbReference>
<feature type="region of interest" description="Disordered" evidence="9">
    <location>
        <begin position="1"/>
        <end position="81"/>
    </location>
</feature>
<dbReference type="GO" id="GO:0005634">
    <property type="term" value="C:nucleus"/>
    <property type="evidence" value="ECO:0007669"/>
    <property type="project" value="TreeGrafter"/>
</dbReference>
<feature type="compositionally biased region" description="Basic and acidic residues" evidence="9">
    <location>
        <begin position="70"/>
        <end position="81"/>
    </location>
</feature>
<feature type="compositionally biased region" description="Basic and acidic residues" evidence="9">
    <location>
        <begin position="340"/>
        <end position="355"/>
    </location>
</feature>
<protein>
    <recommendedName>
        <fullName evidence="2">tRNA (guanine(9)-N1)-methyltransferase</fullName>
        <ecNumber evidence="1">2.1.1.221</ecNumber>
    </recommendedName>
    <alternativeName>
        <fullName evidence="7">tRNA methyltransferase 10</fullName>
    </alternativeName>
    <alternativeName>
        <fullName evidence="6">tRNA(m1G9)-methyltransferase</fullName>
    </alternativeName>
</protein>
<dbReference type="EMBL" id="ALBS01000333">
    <property type="protein sequence ID" value="EJT45144.1"/>
    <property type="molecule type" value="Genomic_DNA"/>
</dbReference>
<keyword evidence="5" id="KW-0949">S-adenosyl-L-methionine</keyword>
<feature type="domain" description="SAM-dependent MTase TRM10-type" evidence="10">
    <location>
        <begin position="111"/>
        <end position="342"/>
    </location>
</feature>
<evidence type="ECO:0000256" key="7">
    <source>
        <dbReference type="ARBA" id="ARBA00032166"/>
    </source>
</evidence>
<keyword evidence="3" id="KW-0489">Methyltransferase</keyword>
<dbReference type="InterPro" id="IPR007356">
    <property type="entry name" value="tRNA_m1G_MeTrfase_euk"/>
</dbReference>
<sequence>MADDNSDAPAPASEASAVTESPTTDVPVAESSAGPSSVASSSTTPLGPDGQPLSKKAQKRMAKRAYYEATRLEKRAEERQRRKERNAYLKAGYEAGTLSPKEREIMENKLQLKRARRHKPEPYPGAIVIDLKFDELMLDAELRSMASQIQYVYSDTRAAARPFSSVLFTGFSPESTPRLWAQMLKHQWTKWDGLHFRAEDIDAVQADLAALSVEGDDKEPAEKQEKECNEEDRTTFLCGSDLPPGFSKGRQLVYLSADSEEELETLSPEEIYIIGGIVDHNRHKMLCQNKAEKMGIRTARLPIGKYIENLPTRKVLTVNQYNTLGDWAKAFEAVIPQRKYTEKKKERREKREAAMKEGAAGSADVSQSEGGEGMDLDAVDEEAAMNANAEEAAMNAAAEEAAMNS</sequence>
<organism evidence="11 12">
    <name type="scientific">Trichosporon asahii var. asahii (strain ATCC 90039 / CBS 2479 / JCM 2466 / KCTC 7840 / NBRC 103889/ NCYC 2677 / UAMH 7654)</name>
    <name type="common">Yeast</name>
    <dbReference type="NCBI Taxonomy" id="1186058"/>
    <lineage>
        <taxon>Eukaryota</taxon>
        <taxon>Fungi</taxon>
        <taxon>Dikarya</taxon>
        <taxon>Basidiomycota</taxon>
        <taxon>Agaricomycotina</taxon>
        <taxon>Tremellomycetes</taxon>
        <taxon>Trichosporonales</taxon>
        <taxon>Trichosporonaceae</taxon>
        <taxon>Trichosporon</taxon>
    </lineage>
</organism>
<dbReference type="GO" id="GO:0000049">
    <property type="term" value="F:tRNA binding"/>
    <property type="evidence" value="ECO:0007669"/>
    <property type="project" value="TreeGrafter"/>
</dbReference>
<dbReference type="HOGENOM" id="CLU_034384_1_1_1"/>
<evidence type="ECO:0000256" key="8">
    <source>
        <dbReference type="ARBA" id="ARBA00048434"/>
    </source>
</evidence>
<name>J6ELI8_TRIAS</name>
<dbReference type="PROSITE" id="PS51675">
    <property type="entry name" value="SAM_MT_TRM10"/>
    <property type="match status" value="1"/>
</dbReference>
<gene>
    <name evidence="11" type="ORF">A1Q1_06461</name>
</gene>